<dbReference type="SUPFAM" id="SSF48464">
    <property type="entry name" value="ENTH/VHS domain"/>
    <property type="match status" value="1"/>
</dbReference>
<evidence type="ECO:0000256" key="2">
    <source>
        <dbReference type="ARBA" id="ARBA00010135"/>
    </source>
</evidence>
<dbReference type="PANTHER" id="PTHR10407">
    <property type="entry name" value="HUNTINGTIN INTERACTING PROTEIN 1"/>
    <property type="match status" value="1"/>
</dbReference>
<dbReference type="GO" id="GO:0048268">
    <property type="term" value="P:clathrin coat assembly"/>
    <property type="evidence" value="ECO:0007669"/>
    <property type="project" value="TreeGrafter"/>
</dbReference>
<feature type="coiled-coil region" evidence="5">
    <location>
        <begin position="1086"/>
        <end position="1117"/>
    </location>
</feature>
<keyword evidence="3" id="KW-0963">Cytoplasm</keyword>
<comment type="caution">
    <text evidence="8">The sequence shown here is derived from an EMBL/GenBank/DDBJ whole genome shotgun (WGS) entry which is preliminary data.</text>
</comment>
<name>A0A9J6BCK1_POLVA</name>
<feature type="domain" description="I/LWEQ" evidence="7">
    <location>
        <begin position="1081"/>
        <end position="1323"/>
    </location>
</feature>
<feature type="coiled-coil region" evidence="5">
    <location>
        <begin position="1284"/>
        <end position="1318"/>
    </location>
</feature>
<protein>
    <recommendedName>
        <fullName evidence="10">Huntingtin-interacting protein 1</fullName>
    </recommendedName>
</protein>
<keyword evidence="9" id="KW-1185">Reference proteome</keyword>
<dbReference type="Gene3D" id="1.20.1410.10">
    <property type="entry name" value="I/LWEQ domain"/>
    <property type="match status" value="1"/>
</dbReference>
<organism evidence="8 9">
    <name type="scientific">Polypedilum vanderplanki</name>
    <name type="common">Sleeping chironomid midge</name>
    <dbReference type="NCBI Taxonomy" id="319348"/>
    <lineage>
        <taxon>Eukaryota</taxon>
        <taxon>Metazoa</taxon>
        <taxon>Ecdysozoa</taxon>
        <taxon>Arthropoda</taxon>
        <taxon>Hexapoda</taxon>
        <taxon>Insecta</taxon>
        <taxon>Pterygota</taxon>
        <taxon>Neoptera</taxon>
        <taxon>Endopterygota</taxon>
        <taxon>Diptera</taxon>
        <taxon>Nematocera</taxon>
        <taxon>Chironomoidea</taxon>
        <taxon>Chironomidae</taxon>
        <taxon>Chironominae</taxon>
        <taxon>Polypedilum</taxon>
        <taxon>Polypedilum</taxon>
    </lineage>
</organism>
<keyword evidence="5" id="KW-0175">Coiled coil</keyword>
<evidence type="ECO:0000256" key="4">
    <source>
        <dbReference type="ARBA" id="ARBA00023203"/>
    </source>
</evidence>
<evidence type="ECO:0008006" key="10">
    <source>
        <dbReference type="Google" id="ProtNLM"/>
    </source>
</evidence>
<dbReference type="Pfam" id="PF01608">
    <property type="entry name" value="I_LWEQ"/>
    <property type="match status" value="1"/>
</dbReference>
<dbReference type="InterPro" id="IPR008942">
    <property type="entry name" value="ENTH_VHS"/>
</dbReference>
<dbReference type="SUPFAM" id="SSF109885">
    <property type="entry name" value="I/LWEQ domain"/>
    <property type="match status" value="1"/>
</dbReference>
<dbReference type="GO" id="GO:0007015">
    <property type="term" value="P:actin filament organization"/>
    <property type="evidence" value="ECO:0007669"/>
    <property type="project" value="TreeGrafter"/>
</dbReference>
<dbReference type="Proteomes" id="UP001107558">
    <property type="component" value="Chromosome 4"/>
</dbReference>
<keyword evidence="4" id="KW-0009">Actin-binding</keyword>
<evidence type="ECO:0000259" key="6">
    <source>
        <dbReference type="PROSITE" id="PS50942"/>
    </source>
</evidence>
<reference evidence="8" key="1">
    <citation type="submission" date="2021-03" db="EMBL/GenBank/DDBJ databases">
        <title>Chromosome level genome of the anhydrobiotic midge Polypedilum vanderplanki.</title>
        <authorList>
            <person name="Yoshida Y."/>
            <person name="Kikawada T."/>
            <person name="Gusev O."/>
        </authorList>
    </citation>
    <scope>NUCLEOTIDE SEQUENCE</scope>
    <source>
        <strain evidence="8">NIAS01</strain>
        <tissue evidence="8">Whole body or cell culture</tissue>
    </source>
</reference>
<evidence type="ECO:0000256" key="5">
    <source>
        <dbReference type="SAM" id="Coils"/>
    </source>
</evidence>
<dbReference type="FunFam" id="1.20.1410.10:FF:000006">
    <property type="entry name" value="Huntingtin interacting protein"/>
    <property type="match status" value="1"/>
</dbReference>
<evidence type="ECO:0000313" key="9">
    <source>
        <dbReference type="Proteomes" id="UP001107558"/>
    </source>
</evidence>
<evidence type="ECO:0000259" key="7">
    <source>
        <dbReference type="PROSITE" id="PS50945"/>
    </source>
</evidence>
<dbReference type="EMBL" id="JADBJN010000004">
    <property type="protein sequence ID" value="KAG5667275.1"/>
    <property type="molecule type" value="Genomic_DNA"/>
</dbReference>
<dbReference type="GO" id="GO:0043325">
    <property type="term" value="F:phosphatidylinositol-3,4-bisphosphate binding"/>
    <property type="evidence" value="ECO:0007669"/>
    <property type="project" value="TreeGrafter"/>
</dbReference>
<dbReference type="PROSITE" id="PS50945">
    <property type="entry name" value="I_LWEQ"/>
    <property type="match status" value="1"/>
</dbReference>
<accession>A0A9J6BCK1</accession>
<dbReference type="GO" id="GO:0030864">
    <property type="term" value="C:cortical actin cytoskeleton"/>
    <property type="evidence" value="ECO:0007669"/>
    <property type="project" value="TreeGrafter"/>
</dbReference>
<feature type="domain" description="ENTH" evidence="6">
    <location>
        <begin position="7"/>
        <end position="135"/>
    </location>
</feature>
<dbReference type="FunFam" id="1.25.40.90:FF:000012">
    <property type="entry name" value="Huntingtin interacting protein 1-related"/>
    <property type="match status" value="1"/>
</dbReference>
<dbReference type="GO" id="GO:0035615">
    <property type="term" value="F:clathrin adaptor activity"/>
    <property type="evidence" value="ECO:0007669"/>
    <property type="project" value="TreeGrafter"/>
</dbReference>
<comment type="similarity">
    <text evidence="2">Belongs to the SLA2 family.</text>
</comment>
<dbReference type="CDD" id="cd17006">
    <property type="entry name" value="ANTH_N_HIP1_like"/>
    <property type="match status" value="1"/>
</dbReference>
<dbReference type="GO" id="GO:0051015">
    <property type="term" value="F:actin filament binding"/>
    <property type="evidence" value="ECO:0007669"/>
    <property type="project" value="TreeGrafter"/>
</dbReference>
<dbReference type="GO" id="GO:0030136">
    <property type="term" value="C:clathrin-coated vesicle"/>
    <property type="evidence" value="ECO:0007669"/>
    <property type="project" value="TreeGrafter"/>
</dbReference>
<dbReference type="Gene3D" id="1.25.40.90">
    <property type="match status" value="1"/>
</dbReference>
<dbReference type="PROSITE" id="PS50942">
    <property type="entry name" value="ENTH"/>
    <property type="match status" value="1"/>
</dbReference>
<dbReference type="GO" id="GO:0006897">
    <property type="term" value="P:endocytosis"/>
    <property type="evidence" value="ECO:0007669"/>
    <property type="project" value="InterPro"/>
</dbReference>
<dbReference type="InterPro" id="IPR002558">
    <property type="entry name" value="ILWEQ_dom"/>
</dbReference>
<dbReference type="OrthoDB" id="8178130at2759"/>
<dbReference type="GO" id="GO:0032051">
    <property type="term" value="F:clathrin light chain binding"/>
    <property type="evidence" value="ECO:0007669"/>
    <property type="project" value="TreeGrafter"/>
</dbReference>
<dbReference type="PANTHER" id="PTHR10407:SF15">
    <property type="entry name" value="HUNTINGTIN INTERACTING PROTEIN 1"/>
    <property type="match status" value="1"/>
</dbReference>
<dbReference type="Pfam" id="PF07651">
    <property type="entry name" value="ANTH"/>
    <property type="match status" value="1"/>
</dbReference>
<dbReference type="InterPro" id="IPR011417">
    <property type="entry name" value="ANTH_dom"/>
</dbReference>
<dbReference type="SMART" id="SM00273">
    <property type="entry name" value="ENTH"/>
    <property type="match status" value="1"/>
</dbReference>
<dbReference type="InterPro" id="IPR035964">
    <property type="entry name" value="I/LWEQ_dom_sf"/>
</dbReference>
<feature type="coiled-coil region" evidence="5">
    <location>
        <begin position="333"/>
        <end position="922"/>
    </location>
</feature>
<proteinExistence type="inferred from homology"/>
<sequence length="1324" mass="152485">MTNANTLTDKEYYQLTISVGKALNPQELPIKQKHVRAAIIATWMSNGGHAFWAIAIRQQLQDNRITAWKFLYMLHKILREGHPAVIAHSMRHRTMLTELGKLWGHLNDGYGICILQYTKLLVMKLNFHDRNARFPGNLVLKRGELEKIAGNDINIYFQLAIEMFDYLDEIIALQATIFNSITTFAVSSMTAAGQCRLVPLIPCIQDSNQLYDFCVRLMFLLHANLQEDLLVHHRERFRTIFRQLNSFYKQAGQLQYFHNLITVPHLPHNPPNFLVQADLGNYTAPKIVLMNENNDNISESDASSIVGDLVDTNAVDSPQPVEETPPLPPKIDYERLLNERDEMINKLRHEQEVQLSKARRAFSEKIEKENQLQEQVMKLTTECSDLQNEIANLKLQKQELELKAETAPELEQKVQVEEEKAKQTEEKFQKLKNMYTQIRDEHIKLLRKHDETNKTLQEKTKELQEISQEHEESKMKLQEIEVQKSTISENYQKSSIETEQLKQQFTNIEYEKKNLMDQIQSIESKKSAEIAELRINFEAVETKCKQLEEQLEKVEEEKKILISESEEKLSENEEKFEQLKVEKEKLEEEMKMKEQKLMKELELTNNTLEEKSKELEEISKQHEESKERLQEIESEKLIVTENYQKSSIESEELKEQILNAEEEKKNLIDQMQTIESEKSTEIAELKVNLEDFENKCKELEEQLEKLEEEKKILISESEEKLNENEGKYEQLKTEKENLEEEMKMKEQKFLEELELTKNNLEEKTKELDEISKQYEESKERLLEIESEKLIVTENYQKSTIENDDLKQEILNAEEEKKNLIDQMQSIESEKSAEIAELKVNLEESENKCKNLEEEITKMEDEKKLLISENEEKLNEIEGKFEELKTEKENLEEEIKEKELKFLEELEATKNELTTQSANQISEIKNNNELSLRALMEALLKGCEEISLRSVQENETLGTQTSAAYYIMIMQELQDLLDKLKVTYGGYSENCSENAEALAVTVVNSGHMLSLAFDRGMTIANASTNMVSGEKIATEIKECGNISANFFKLLASNSDNATVNDSLQQLKDKLYSITNMIGDLSSNKDEIEKLEELVEAELNGMDKAIEEASKKIMEMLAQSRASDTGIKLEVNEKILDSCTDLMKFIKVLVQKSRKVQAEIIATGKGTATAKEFYKRNHQWTEGLISAAGSVAAAAKLLVESANKAVSEQSKHTLDVVVAAQEIAASVATLVVASRVKASRDSQSLRELTLASKDVTQSTSMVVATAKNCSQQLEENQELDFTKLSIHQAKTREMELQVKILELEQSIQTERMKLAALRRQNYQNGD</sequence>
<dbReference type="GO" id="GO:0080025">
    <property type="term" value="F:phosphatidylinositol-3,5-bisphosphate binding"/>
    <property type="evidence" value="ECO:0007669"/>
    <property type="project" value="TreeGrafter"/>
</dbReference>
<dbReference type="InterPro" id="IPR013809">
    <property type="entry name" value="ENTH"/>
</dbReference>
<comment type="subcellular location">
    <subcellularLocation>
        <location evidence="1">Cytoplasm</location>
    </subcellularLocation>
</comment>
<evidence type="ECO:0000313" key="8">
    <source>
        <dbReference type="EMBL" id="KAG5667275.1"/>
    </source>
</evidence>
<dbReference type="SMART" id="SM00307">
    <property type="entry name" value="ILWEQ"/>
    <property type="match status" value="1"/>
</dbReference>
<evidence type="ECO:0000256" key="1">
    <source>
        <dbReference type="ARBA" id="ARBA00004496"/>
    </source>
</evidence>
<dbReference type="InterPro" id="IPR030224">
    <property type="entry name" value="Sla2_fam"/>
</dbReference>
<gene>
    <name evidence="8" type="ORF">PVAND_015262</name>
</gene>
<evidence type="ECO:0000256" key="3">
    <source>
        <dbReference type="ARBA" id="ARBA00022490"/>
    </source>
</evidence>